<evidence type="ECO:0000313" key="2">
    <source>
        <dbReference type="Proteomes" id="UP000464314"/>
    </source>
</evidence>
<dbReference type="EMBL" id="CP048000">
    <property type="protein sequence ID" value="QHQ60653.1"/>
    <property type="molecule type" value="Genomic_DNA"/>
</dbReference>
<accession>A0A6P1TJN4</accession>
<sequence length="78" mass="8932">MKSKTIIFKTANDLYAFNKEASKCKTDVRIRTASGTFDFDAKTLLGLFFALNLPSIDVFYDEQEKEFDEYLTSLESAE</sequence>
<protein>
    <recommendedName>
        <fullName evidence="3">HPr family phosphocarrier protein</fullName>
    </recommendedName>
</protein>
<keyword evidence="2" id="KW-1185">Reference proteome</keyword>
<organism evidence="1 2">
    <name type="scientific">Anaerocolumna sedimenticola</name>
    <dbReference type="NCBI Taxonomy" id="2696063"/>
    <lineage>
        <taxon>Bacteria</taxon>
        <taxon>Bacillati</taxon>
        <taxon>Bacillota</taxon>
        <taxon>Clostridia</taxon>
        <taxon>Lachnospirales</taxon>
        <taxon>Lachnospiraceae</taxon>
        <taxon>Anaerocolumna</taxon>
    </lineage>
</organism>
<proteinExistence type="predicted"/>
<dbReference type="KEGG" id="anr:Ana3638_07620"/>
<evidence type="ECO:0008006" key="3">
    <source>
        <dbReference type="Google" id="ProtNLM"/>
    </source>
</evidence>
<reference evidence="1 2" key="1">
    <citation type="submission" date="2020-01" db="EMBL/GenBank/DDBJ databases">
        <title>Genome analysis of Anaerocolumna sp. CBA3638.</title>
        <authorList>
            <person name="Kim J."/>
            <person name="Roh S.W."/>
        </authorList>
    </citation>
    <scope>NUCLEOTIDE SEQUENCE [LARGE SCALE GENOMIC DNA]</scope>
    <source>
        <strain evidence="1 2">CBA3638</strain>
    </source>
</reference>
<evidence type="ECO:0000313" key="1">
    <source>
        <dbReference type="EMBL" id="QHQ60653.1"/>
    </source>
</evidence>
<name>A0A6P1TJN4_9FIRM</name>
<gene>
    <name evidence="1" type="ORF">Ana3638_07620</name>
</gene>
<dbReference type="RefSeq" id="WP_161837487.1">
    <property type="nucleotide sequence ID" value="NZ_CP048000.1"/>
</dbReference>
<dbReference type="Proteomes" id="UP000464314">
    <property type="component" value="Chromosome"/>
</dbReference>
<dbReference type="AlphaFoldDB" id="A0A6P1TJN4"/>